<reference evidence="9 10" key="1">
    <citation type="submission" date="2024-01" db="EMBL/GenBank/DDBJ databases">
        <title>The complete chloroplast genome sequence of Lithospermum erythrorhizon: insights into the phylogenetic relationship among Boraginaceae species and the maternal lineages of purple gromwells.</title>
        <authorList>
            <person name="Okada T."/>
            <person name="Watanabe K."/>
        </authorList>
    </citation>
    <scope>NUCLEOTIDE SEQUENCE [LARGE SCALE GENOMIC DNA]</scope>
</reference>
<dbReference type="Gene3D" id="3.30.160.60">
    <property type="entry name" value="Classic Zinc Finger"/>
    <property type="match status" value="1"/>
</dbReference>
<evidence type="ECO:0000259" key="8">
    <source>
        <dbReference type="PROSITE" id="PS50157"/>
    </source>
</evidence>
<keyword evidence="10" id="KW-1185">Reference proteome</keyword>
<evidence type="ECO:0000313" key="10">
    <source>
        <dbReference type="Proteomes" id="UP001454036"/>
    </source>
</evidence>
<evidence type="ECO:0000256" key="6">
    <source>
        <dbReference type="PROSITE-ProRule" id="PRU00042"/>
    </source>
</evidence>
<dbReference type="GO" id="GO:0005634">
    <property type="term" value="C:nucleus"/>
    <property type="evidence" value="ECO:0007669"/>
    <property type="project" value="UniProtKB-SubCell"/>
</dbReference>
<keyword evidence="3 6" id="KW-0863">Zinc-finger</keyword>
<evidence type="ECO:0000256" key="1">
    <source>
        <dbReference type="ARBA" id="ARBA00004123"/>
    </source>
</evidence>
<evidence type="ECO:0000256" key="4">
    <source>
        <dbReference type="ARBA" id="ARBA00022833"/>
    </source>
</evidence>
<keyword evidence="2" id="KW-0479">Metal-binding</keyword>
<dbReference type="GO" id="GO:0009788">
    <property type="term" value="P:negative regulation of abscisic acid-activated signaling pathway"/>
    <property type="evidence" value="ECO:0007669"/>
    <property type="project" value="InterPro"/>
</dbReference>
<dbReference type="EMBL" id="BAABME010000133">
    <property type="protein sequence ID" value="GAA0139946.1"/>
    <property type="molecule type" value="Genomic_DNA"/>
</dbReference>
<protein>
    <recommendedName>
        <fullName evidence="8">C2H2-type domain-containing protein</fullName>
    </recommendedName>
</protein>
<feature type="compositionally biased region" description="Basic and acidic residues" evidence="7">
    <location>
        <begin position="30"/>
        <end position="45"/>
    </location>
</feature>
<dbReference type="Proteomes" id="UP001454036">
    <property type="component" value="Unassembled WGS sequence"/>
</dbReference>
<dbReference type="PROSITE" id="PS50157">
    <property type="entry name" value="ZINC_FINGER_C2H2_2"/>
    <property type="match status" value="1"/>
</dbReference>
<dbReference type="InterPro" id="IPR044246">
    <property type="entry name" value="ZFP3-like"/>
</dbReference>
<dbReference type="GO" id="GO:0008270">
    <property type="term" value="F:zinc ion binding"/>
    <property type="evidence" value="ECO:0007669"/>
    <property type="project" value="UniProtKB-KW"/>
</dbReference>
<feature type="region of interest" description="Disordered" evidence="7">
    <location>
        <begin position="260"/>
        <end position="279"/>
    </location>
</feature>
<name>A0AAV3NM77_LITER</name>
<evidence type="ECO:0000256" key="2">
    <source>
        <dbReference type="ARBA" id="ARBA00022723"/>
    </source>
</evidence>
<dbReference type="PANTHER" id="PTHR47287:SF9">
    <property type="entry name" value="ZINC FINGER PROTEIN 4-LIKE"/>
    <property type="match status" value="1"/>
</dbReference>
<evidence type="ECO:0000313" key="9">
    <source>
        <dbReference type="EMBL" id="GAA0139946.1"/>
    </source>
</evidence>
<dbReference type="AlphaFoldDB" id="A0AAV3NM77"/>
<evidence type="ECO:0000256" key="3">
    <source>
        <dbReference type="ARBA" id="ARBA00022771"/>
    </source>
</evidence>
<feature type="region of interest" description="Disordered" evidence="7">
    <location>
        <begin position="1"/>
        <end position="45"/>
    </location>
</feature>
<proteinExistence type="predicted"/>
<accession>A0AAV3NM77</accession>
<dbReference type="InterPro" id="IPR036236">
    <property type="entry name" value="Znf_C2H2_sf"/>
</dbReference>
<dbReference type="Pfam" id="PF13912">
    <property type="entry name" value="zf-C2H2_6"/>
    <property type="match status" value="1"/>
</dbReference>
<evidence type="ECO:0000256" key="5">
    <source>
        <dbReference type="ARBA" id="ARBA00023242"/>
    </source>
</evidence>
<dbReference type="PANTHER" id="PTHR47287">
    <property type="entry name" value="C2H2 AND C2HC ZINC FINGERS SUPERFAMILY PROTEIN"/>
    <property type="match status" value="1"/>
</dbReference>
<dbReference type="InterPro" id="IPR013087">
    <property type="entry name" value="Znf_C2H2_type"/>
</dbReference>
<gene>
    <name evidence="9" type="ORF">LIER_01390</name>
</gene>
<keyword evidence="5" id="KW-0539">Nucleus</keyword>
<comment type="subcellular location">
    <subcellularLocation>
        <location evidence="1">Nucleus</location>
    </subcellularLocation>
</comment>
<keyword evidence="4" id="KW-0862">Zinc</keyword>
<feature type="domain" description="C2H2-type" evidence="8">
    <location>
        <begin position="106"/>
        <end position="133"/>
    </location>
</feature>
<comment type="caution">
    <text evidence="9">The sequence shown here is derived from an EMBL/GenBank/DDBJ whole genome shotgun (WGS) entry which is preliminary data.</text>
</comment>
<organism evidence="9 10">
    <name type="scientific">Lithospermum erythrorhizon</name>
    <name type="common">Purple gromwell</name>
    <name type="synonym">Lithospermum officinale var. erythrorhizon</name>
    <dbReference type="NCBI Taxonomy" id="34254"/>
    <lineage>
        <taxon>Eukaryota</taxon>
        <taxon>Viridiplantae</taxon>
        <taxon>Streptophyta</taxon>
        <taxon>Embryophyta</taxon>
        <taxon>Tracheophyta</taxon>
        <taxon>Spermatophyta</taxon>
        <taxon>Magnoliopsida</taxon>
        <taxon>eudicotyledons</taxon>
        <taxon>Gunneridae</taxon>
        <taxon>Pentapetalae</taxon>
        <taxon>asterids</taxon>
        <taxon>lamiids</taxon>
        <taxon>Boraginales</taxon>
        <taxon>Boraginaceae</taxon>
        <taxon>Boraginoideae</taxon>
        <taxon>Lithospermeae</taxon>
        <taxon>Lithospermum</taxon>
    </lineage>
</organism>
<evidence type="ECO:0000256" key="7">
    <source>
        <dbReference type="SAM" id="MobiDB-lite"/>
    </source>
</evidence>
<sequence>MANISFEPCSSANSSISAASKGSSSNDSCEENRKMKEKFIEGGSKPLHEFENASTLLDLKLSNNDAAISSTVELNLFNQSRVVTSQPDESSSRELGESRDSERRIFTCSYCNRGFSTSQALGGHQNAHKQERALAKRRHDTMDTAPYSHPPPPPYSYYPYSYSSLTPTPYNRSLGIRPDSKIYKPSHAWPSASYNVSPGEDTFSRSFVPAIPAPTYDKMRMEFFKAQMEGFANFKTEGGHENKLGSSMIKPIFDKIHVPRPDMTEDEQTSSELDLTLKL</sequence>
<feature type="compositionally biased region" description="Low complexity" evidence="7">
    <location>
        <begin position="10"/>
        <end position="27"/>
    </location>
</feature>
<dbReference type="SUPFAM" id="SSF57667">
    <property type="entry name" value="beta-beta-alpha zinc fingers"/>
    <property type="match status" value="1"/>
</dbReference>
<dbReference type="PROSITE" id="PS00028">
    <property type="entry name" value="ZINC_FINGER_C2H2_1"/>
    <property type="match status" value="1"/>
</dbReference>